<reference evidence="5" key="2">
    <citation type="journal article" date="2021" name="Appl. Environ. Microbiol.">
        <title>Adaptability of a Caproate-Producing Bacterium Contributes to Its Dominance in an Anaerobic Fermentation System.</title>
        <authorList>
            <person name="Wang H."/>
            <person name="Gu Y."/>
            <person name="Zhou W."/>
            <person name="Zhao D."/>
            <person name="Qiao Z."/>
            <person name="Zheng J."/>
            <person name="Gao J."/>
            <person name="Chen X."/>
            <person name="Ren C."/>
            <person name="Xu Y."/>
        </authorList>
    </citation>
    <scope>NUCLEOTIDE SEQUENCE</scope>
    <source>
        <strain evidence="5">JNU-WLY1368</strain>
    </source>
</reference>
<evidence type="ECO:0000259" key="3">
    <source>
        <dbReference type="Pfam" id="PF03816"/>
    </source>
</evidence>
<evidence type="ECO:0000313" key="6">
    <source>
        <dbReference type="Proteomes" id="UP000501316"/>
    </source>
</evidence>
<dbReference type="Proteomes" id="UP000501316">
    <property type="component" value="Chromosome"/>
</dbReference>
<reference evidence="5" key="3">
    <citation type="journal article" date="2022" name="Int. J. Syst. Evol. Microbiol.">
        <title>Caproicibacterium lactatifermentans sp. nov., isolated from pit clay used for the production of Chinese strong aroma-type liquor.</title>
        <authorList>
            <person name="Wang H."/>
            <person name="Gu Y."/>
            <person name="Zhao D."/>
            <person name="Qiao Z."/>
            <person name="Zheng J."/>
            <person name="Gao J."/>
            <person name="Ren C."/>
            <person name="Xu Y."/>
        </authorList>
    </citation>
    <scope>NUCLEOTIDE SEQUENCE</scope>
    <source>
        <strain evidence="5">JNU-WLY1368</strain>
    </source>
</reference>
<dbReference type="InterPro" id="IPR050922">
    <property type="entry name" value="LytR/CpsA/Psr_CW_biosynth"/>
</dbReference>
<dbReference type="Gene3D" id="3.40.630.190">
    <property type="entry name" value="LCP protein"/>
    <property type="match status" value="1"/>
</dbReference>
<evidence type="ECO:0000313" key="4">
    <source>
        <dbReference type="EMBL" id="QKN23035.1"/>
    </source>
</evidence>
<dbReference type="PANTHER" id="PTHR33392:SF6">
    <property type="entry name" value="POLYISOPRENYL-TEICHOIC ACID--PEPTIDOGLYCAN TEICHOIC ACID TRANSFERASE TAGU"/>
    <property type="match status" value="1"/>
</dbReference>
<dbReference type="Pfam" id="PF03816">
    <property type="entry name" value="LytR_cpsA_psr"/>
    <property type="match status" value="1"/>
</dbReference>
<evidence type="ECO:0000313" key="5">
    <source>
        <dbReference type="EMBL" id="QKO30359.1"/>
    </source>
</evidence>
<gene>
    <name evidence="4" type="ORF">GJQ69_00185</name>
    <name evidence="5" type="ORF">GKP14_04595</name>
</gene>
<organism evidence="4 6">
    <name type="scientific">Caproicibacterium lactatifermentans</name>
    <dbReference type="NCBI Taxonomy" id="2666138"/>
    <lineage>
        <taxon>Bacteria</taxon>
        <taxon>Bacillati</taxon>
        <taxon>Bacillota</taxon>
        <taxon>Clostridia</taxon>
        <taxon>Eubacteriales</taxon>
        <taxon>Oscillospiraceae</taxon>
        <taxon>Caproicibacterium</taxon>
    </lineage>
</organism>
<reference evidence="6 7" key="1">
    <citation type="submission" date="2019-11" db="EMBL/GenBank/DDBJ databases">
        <authorList>
            <person name="Ren C."/>
            <person name="Wang H."/>
            <person name="Xu Y."/>
        </authorList>
    </citation>
    <scope>NUCLEOTIDE SEQUENCE [LARGE SCALE GENOMIC DNA]</scope>
    <source>
        <strain evidence="7">JNU-WLY1368</strain>
        <strain evidence="4 6">LBM 19010</strain>
    </source>
</reference>
<dbReference type="AlphaFoldDB" id="A0A859DNJ8"/>
<keyword evidence="7" id="KW-1185">Reference proteome</keyword>
<dbReference type="EMBL" id="CP046161">
    <property type="protein sequence ID" value="QKO30359.1"/>
    <property type="molecule type" value="Genomic_DNA"/>
</dbReference>
<evidence type="ECO:0000256" key="2">
    <source>
        <dbReference type="SAM" id="MobiDB-lite"/>
    </source>
</evidence>
<dbReference type="NCBIfam" id="TIGR00350">
    <property type="entry name" value="lytR_cpsA_psr"/>
    <property type="match status" value="1"/>
</dbReference>
<comment type="similarity">
    <text evidence="1">Belongs to the LytR/CpsA/Psr (LCP) family.</text>
</comment>
<dbReference type="PANTHER" id="PTHR33392">
    <property type="entry name" value="POLYISOPRENYL-TEICHOIC ACID--PEPTIDOGLYCAN TEICHOIC ACID TRANSFERASE TAGU"/>
    <property type="match status" value="1"/>
</dbReference>
<name>A0A859DNJ8_9FIRM</name>
<evidence type="ECO:0000313" key="7">
    <source>
        <dbReference type="Proteomes" id="UP000509623"/>
    </source>
</evidence>
<dbReference type="EMBL" id="CP046051">
    <property type="protein sequence ID" value="QKN23035.1"/>
    <property type="molecule type" value="Genomic_DNA"/>
</dbReference>
<evidence type="ECO:0000256" key="1">
    <source>
        <dbReference type="ARBA" id="ARBA00006068"/>
    </source>
</evidence>
<dbReference type="KEGG" id="clf:GJQ69_00185"/>
<feature type="domain" description="Cell envelope-related transcriptional attenuator" evidence="3">
    <location>
        <begin position="105"/>
        <end position="292"/>
    </location>
</feature>
<dbReference type="InterPro" id="IPR004474">
    <property type="entry name" value="LytR_CpsA_psr"/>
</dbReference>
<protein>
    <recommendedName>
        <fullName evidence="3">Cell envelope-related transcriptional attenuator domain-containing protein</fullName>
    </recommendedName>
</protein>
<accession>A0A859DNJ8</accession>
<sequence length="421" mass="45666">MKKQKKPPLKKRYLVRNILILVLSLALLVGGVGCIYVDNVLGKGQFVGDQNSVLNEPITASTVDSGTKYNSKGANQVNGLLKDEAVTNILVIGVDDYQKDDPIGRSDSMMLLSLDNRHKKLKITSFLRDTYLAIPGNGSNKLNAAYHFGACSAVDSGKAKAGDITSVNDGAQLCIKTLELNFGMYIDRYVVIKDSVFDDVVNTLGGVDVNITAKEAGLINCYSGSTAEKLKGVDGVQHLDGAQAHYFGRIRQEGYDENGKNITAPNVYGHYGDVGRAERQRMVVTSLVNKFKSSNLKTLSDTATKVLFKVITNFSRNEVYSLLPQVPTVMNYPMKQNQVPAEGNYDTPVISIGNQSADVVQIKDNQRVVKDALTFLYESDMPDVSKVALAGTTGTDTSSKNEDSSEATVKTSTDDTSSDEE</sequence>
<dbReference type="Proteomes" id="UP000509623">
    <property type="component" value="Chromosome"/>
</dbReference>
<dbReference type="PROSITE" id="PS51257">
    <property type="entry name" value="PROKAR_LIPOPROTEIN"/>
    <property type="match status" value="1"/>
</dbReference>
<proteinExistence type="inferred from homology"/>
<dbReference type="RefSeq" id="WP_086034848.1">
    <property type="nucleotide sequence ID" value="NZ_CP046051.1"/>
</dbReference>
<feature type="region of interest" description="Disordered" evidence="2">
    <location>
        <begin position="388"/>
        <end position="421"/>
    </location>
</feature>